<dbReference type="EMBL" id="KQ982080">
    <property type="protein sequence ID" value="KYQ60249.1"/>
    <property type="molecule type" value="Genomic_DNA"/>
</dbReference>
<dbReference type="Proteomes" id="UP000075809">
    <property type="component" value="Unassembled WGS sequence"/>
</dbReference>
<dbReference type="Pfam" id="PF20502">
    <property type="entry name" value="DNAPKcs_CC1-2"/>
    <property type="match status" value="1"/>
</dbReference>
<sequence>MLQDVCQLGLNVKHCYIEKAAHNTFMKLIELFKDHDLKFDEIVHNFCWTFHKYNVKEKKFIFCVLGKIIKHVESVRSLQKDLDVIFEQLYHDARKEYDSGIIVRNDFCMYFDALSDILDGMEPLNVLKDKQLSDSYKWIKDFSQSNKQQGADQEKVRTVMKSTINFLCRHMNLFQDLLYPDCMYWHDILQRLSLKTTTYGICGQRTLKRFYKIIGQILTNQNSDESEILVKFMYYFYKEFEKTNLDLISLRLLVYGFSQMAAPCKVHMTQFKVRHMYSITTSYALPLCSSEHSHSTHIESICCYQEALSEILRHMTDVTIENINILIKLSIYVIKRFPDLAISNNALAISTLTKTISNLVIVDKDLLQRYLDSIVYDGIAWSCSHTLALDAELQRELNNLKQSPIYYKNYLPLWTELLNAERYRGQEQLSQHVANTIIDVCITLINRLNINVKRRNEDTVLSDVALTQSAVNQADFRVFVNIVDLYVDVIDASESQLFANTVHRFLYEVIRLSYKYPLISGFYKLIRTGMKVFTHTLEDEEEKSAESRRVEELLSNYLWHTLDLIPAFSNELLIACLYFILDAPFAYVKDMLSRTLPAFKIAFTVGLSNLELAYTALIALEIWTTKAQEQKRDKQINKLLREIIVYLEPYLRSTESSVEVSQDLMAARKRVKRVEVINTDHTLRNYQRRVLLFLGSLDHDILTSFVHEHASRNTGASWDYKELSKVCKYSMFLGDAELVIHFDRMLPRIIALARDSSDRRTKIAACEVLHSMIAIIIGSLLKYPDSETRFPTLYSTLCQAVLALGCDSDEVVCGLFHPLALQLMRFWSSSLESMSLVIDSLFDSLTNDSNPALREFSGMCLAEFMRWSIRQSTTNRMEHHVRTIIKKINNLALHPLTRKRIAAAVAFNHLYVILREEDNIVSIHWLEIFYCFVRSLEGCDDPSITNALAHIERVMKVKAESLKMSNSQRRKPHEFDNATLTYALYWLLSQCGNLDENCRVQCMELYVNVSQHIDSSAQETTQNFVHTYGIKRLNNIILKGLESSVKDISVASNMTPLLKALDYYMWLINKELLPVENFPQHS</sequence>
<dbReference type="SUPFAM" id="SSF48371">
    <property type="entry name" value="ARM repeat"/>
    <property type="match status" value="1"/>
</dbReference>
<organism evidence="3 4">
    <name type="scientific">Mycetomoellerius zeteki</name>
    <dbReference type="NCBI Taxonomy" id="64791"/>
    <lineage>
        <taxon>Eukaryota</taxon>
        <taxon>Metazoa</taxon>
        <taxon>Ecdysozoa</taxon>
        <taxon>Arthropoda</taxon>
        <taxon>Hexapoda</taxon>
        <taxon>Insecta</taxon>
        <taxon>Pterygota</taxon>
        <taxon>Neoptera</taxon>
        <taxon>Endopterygota</taxon>
        <taxon>Hymenoptera</taxon>
        <taxon>Apocrita</taxon>
        <taxon>Aculeata</taxon>
        <taxon>Formicoidea</taxon>
        <taxon>Formicidae</taxon>
        <taxon>Myrmicinae</taxon>
        <taxon>Mycetomoellerius</taxon>
    </lineage>
</organism>
<evidence type="ECO:0000259" key="2">
    <source>
        <dbReference type="Pfam" id="PF20502"/>
    </source>
</evidence>
<dbReference type="STRING" id="64791.A0A151XIM4"/>
<dbReference type="InterPro" id="IPR016024">
    <property type="entry name" value="ARM-type_fold"/>
</dbReference>
<name>A0A151XIM4_9HYME</name>
<accession>A0A151XIM4</accession>
<dbReference type="Gene3D" id="1.25.10.10">
    <property type="entry name" value="Leucine-rich Repeat Variant"/>
    <property type="match status" value="1"/>
</dbReference>
<gene>
    <name evidence="3" type="ORF">ALC60_00657</name>
</gene>
<evidence type="ECO:0000313" key="3">
    <source>
        <dbReference type="EMBL" id="KYQ60249.1"/>
    </source>
</evidence>
<reference evidence="3 4" key="1">
    <citation type="submission" date="2015-09" db="EMBL/GenBank/DDBJ databases">
        <title>Trachymyrmex zeteki WGS genome.</title>
        <authorList>
            <person name="Nygaard S."/>
            <person name="Hu H."/>
            <person name="Boomsma J."/>
            <person name="Zhang G."/>
        </authorList>
    </citation>
    <scope>NUCLEOTIDE SEQUENCE [LARGE SCALE GENOMIC DNA]</scope>
    <source>
        <strain evidence="3">Tzet28-1</strain>
        <tissue evidence="3">Whole body</tissue>
    </source>
</reference>
<protein>
    <submittedName>
        <fullName evidence="3">DNA-dependent protein kinase catalytic subunit</fullName>
    </submittedName>
</protein>
<evidence type="ECO:0000313" key="4">
    <source>
        <dbReference type="Proteomes" id="UP000075809"/>
    </source>
</evidence>
<keyword evidence="3" id="KW-0808">Transferase</keyword>
<feature type="domain" description="DNA-dependent protein kinase catalytic subunit CC1/2" evidence="2">
    <location>
        <begin position="793"/>
        <end position="1014"/>
    </location>
</feature>
<dbReference type="GO" id="GO:0016301">
    <property type="term" value="F:kinase activity"/>
    <property type="evidence" value="ECO:0007669"/>
    <property type="project" value="UniProtKB-KW"/>
</dbReference>
<dbReference type="InterPro" id="IPR011989">
    <property type="entry name" value="ARM-like"/>
</dbReference>
<keyword evidence="3" id="KW-0418">Kinase</keyword>
<feature type="domain" description="DNA-PKcs N-terminal" evidence="1">
    <location>
        <begin position="155"/>
        <end position="664"/>
    </location>
</feature>
<dbReference type="InterPro" id="IPR046803">
    <property type="entry name" value="DNAPKcs_CC1-2"/>
</dbReference>
<dbReference type="InterPro" id="IPR046804">
    <property type="entry name" value="DNA-PKcs_N"/>
</dbReference>
<proteinExistence type="predicted"/>
<dbReference type="Pfam" id="PF20500">
    <property type="entry name" value="DNA-PKcs_N"/>
    <property type="match status" value="1"/>
</dbReference>
<evidence type="ECO:0000259" key="1">
    <source>
        <dbReference type="Pfam" id="PF20500"/>
    </source>
</evidence>
<dbReference type="AlphaFoldDB" id="A0A151XIM4"/>
<keyword evidence="4" id="KW-1185">Reference proteome</keyword>